<feature type="compositionally biased region" description="Low complexity" evidence="1">
    <location>
        <begin position="1"/>
        <end position="10"/>
    </location>
</feature>
<dbReference type="SUPFAM" id="SSF46785">
    <property type="entry name" value="Winged helix' DNA-binding domain"/>
    <property type="match status" value="1"/>
</dbReference>
<evidence type="ECO:0000313" key="2">
    <source>
        <dbReference type="EMBL" id="NJP35816.1"/>
    </source>
</evidence>
<name>A0ABX0ZD14_9ACTN</name>
<keyword evidence="3" id="KW-1185">Reference proteome</keyword>
<evidence type="ECO:0000313" key="3">
    <source>
        <dbReference type="Proteomes" id="UP000783871"/>
    </source>
</evidence>
<dbReference type="InterPro" id="IPR036390">
    <property type="entry name" value="WH_DNA-bd_sf"/>
</dbReference>
<dbReference type="RefSeq" id="WP_168004124.1">
    <property type="nucleotide sequence ID" value="NZ_JAATEO010000060.1"/>
</dbReference>
<organism evidence="2 3">
    <name type="scientific">Micromonospora thermarum</name>
    <dbReference type="NCBI Taxonomy" id="2720024"/>
    <lineage>
        <taxon>Bacteria</taxon>
        <taxon>Bacillati</taxon>
        <taxon>Actinomycetota</taxon>
        <taxon>Actinomycetes</taxon>
        <taxon>Micromonosporales</taxon>
        <taxon>Micromonosporaceae</taxon>
        <taxon>Micromonospora</taxon>
    </lineage>
</organism>
<dbReference type="EMBL" id="JAATEO010000060">
    <property type="protein sequence ID" value="NJP35816.1"/>
    <property type="molecule type" value="Genomic_DNA"/>
</dbReference>
<feature type="compositionally biased region" description="Basic residues" evidence="1">
    <location>
        <begin position="16"/>
        <end position="25"/>
    </location>
</feature>
<evidence type="ECO:0000256" key="1">
    <source>
        <dbReference type="SAM" id="MobiDB-lite"/>
    </source>
</evidence>
<gene>
    <name evidence="2" type="ORF">HCJ94_28600</name>
</gene>
<sequence length="123" mass="13442">MTTSIATTTPPTAPAHPRRAARRPGRCPVSAQPAPKLTAARRRIYTALVAQPKQQWTVRTLTEALSEHASVNEGAVRDTVNLLLTHHLMELVPHQRTLTVALTKQGERTLTAALRHAPHKGGR</sequence>
<protein>
    <submittedName>
        <fullName evidence="2">Uncharacterized protein</fullName>
    </submittedName>
</protein>
<comment type="caution">
    <text evidence="2">The sequence shown here is derived from an EMBL/GenBank/DDBJ whole genome shotgun (WGS) entry which is preliminary data.</text>
</comment>
<accession>A0ABX0ZD14</accession>
<reference evidence="2 3" key="1">
    <citation type="submission" date="2020-03" db="EMBL/GenBank/DDBJ databases">
        <title>WGS of actinomycetes isolated from Thailand.</title>
        <authorList>
            <person name="Thawai C."/>
        </authorList>
    </citation>
    <scope>NUCLEOTIDE SEQUENCE [LARGE SCALE GENOMIC DNA]</scope>
    <source>
        <strain evidence="2 3">HSS6-12</strain>
    </source>
</reference>
<dbReference type="Proteomes" id="UP000783871">
    <property type="component" value="Unassembled WGS sequence"/>
</dbReference>
<feature type="region of interest" description="Disordered" evidence="1">
    <location>
        <begin position="1"/>
        <end position="33"/>
    </location>
</feature>
<proteinExistence type="predicted"/>